<comment type="caution">
    <text evidence="7">The sequence shown here is derived from an EMBL/GenBank/DDBJ whole genome shotgun (WGS) entry which is preliminary data.</text>
</comment>
<dbReference type="GO" id="GO:0003677">
    <property type="term" value="F:DNA binding"/>
    <property type="evidence" value="ECO:0007669"/>
    <property type="project" value="UniProtKB-KW"/>
</dbReference>
<feature type="DNA-binding region" description="H-T-H motif" evidence="4">
    <location>
        <begin position="44"/>
        <end position="63"/>
    </location>
</feature>
<evidence type="ECO:0000256" key="4">
    <source>
        <dbReference type="PROSITE-ProRule" id="PRU00335"/>
    </source>
</evidence>
<dbReference type="PROSITE" id="PS50977">
    <property type="entry name" value="HTH_TETR_2"/>
    <property type="match status" value="1"/>
</dbReference>
<dbReference type="Gene3D" id="1.10.10.60">
    <property type="entry name" value="Homeodomain-like"/>
    <property type="match status" value="1"/>
</dbReference>
<gene>
    <name evidence="7" type="ORF">SAMN05421844_102258</name>
</gene>
<dbReference type="Gene3D" id="1.10.357.10">
    <property type="entry name" value="Tetracycline Repressor, domain 2"/>
    <property type="match status" value="1"/>
</dbReference>
<evidence type="ECO:0000256" key="3">
    <source>
        <dbReference type="ARBA" id="ARBA00023163"/>
    </source>
</evidence>
<dbReference type="InterPro" id="IPR050109">
    <property type="entry name" value="HTH-type_TetR-like_transc_reg"/>
</dbReference>
<dbReference type="PROSITE" id="PS01081">
    <property type="entry name" value="HTH_TETR_1"/>
    <property type="match status" value="1"/>
</dbReference>
<reference evidence="7 8" key="1">
    <citation type="submission" date="2016-10" db="EMBL/GenBank/DDBJ databases">
        <authorList>
            <person name="Varghese N."/>
            <person name="Submissions S."/>
        </authorList>
    </citation>
    <scope>NUCLEOTIDE SEQUENCE [LARGE SCALE GENOMIC DNA]</scope>
    <source>
        <strain evidence="7 8">DSM 26672</strain>
    </source>
</reference>
<dbReference type="InterPro" id="IPR041490">
    <property type="entry name" value="KstR2_TetR_C"/>
</dbReference>
<evidence type="ECO:0000259" key="6">
    <source>
        <dbReference type="PROSITE" id="PS50977"/>
    </source>
</evidence>
<dbReference type="InterPro" id="IPR009057">
    <property type="entry name" value="Homeodomain-like_sf"/>
</dbReference>
<keyword evidence="2 4" id="KW-0238">DNA-binding</keyword>
<evidence type="ECO:0000256" key="2">
    <source>
        <dbReference type="ARBA" id="ARBA00023125"/>
    </source>
</evidence>
<accession>A0ABY0NQB4</accession>
<evidence type="ECO:0000256" key="5">
    <source>
        <dbReference type="SAM" id="MobiDB-lite"/>
    </source>
</evidence>
<dbReference type="Proteomes" id="UP000199468">
    <property type="component" value="Unassembled WGS sequence"/>
</dbReference>
<feature type="domain" description="HTH tetR-type" evidence="6">
    <location>
        <begin position="21"/>
        <end position="81"/>
    </location>
</feature>
<name>A0ABY0NQB4_9HYPH</name>
<protein>
    <submittedName>
        <fullName evidence="7">DNA-binding transcriptional regulator, AcrR family</fullName>
    </submittedName>
</protein>
<evidence type="ECO:0000313" key="8">
    <source>
        <dbReference type="Proteomes" id="UP000199468"/>
    </source>
</evidence>
<proteinExistence type="predicted"/>
<dbReference type="PRINTS" id="PR00455">
    <property type="entry name" value="HTHTETR"/>
</dbReference>
<dbReference type="EMBL" id="FNBZ01000002">
    <property type="protein sequence ID" value="SDF88230.1"/>
    <property type="molecule type" value="Genomic_DNA"/>
</dbReference>
<keyword evidence="8" id="KW-1185">Reference proteome</keyword>
<dbReference type="InterPro" id="IPR023772">
    <property type="entry name" value="DNA-bd_HTH_TetR-type_CS"/>
</dbReference>
<keyword evidence="1" id="KW-0805">Transcription regulation</keyword>
<dbReference type="RefSeq" id="WP_091856371.1">
    <property type="nucleotide sequence ID" value="NZ_FNBZ01000002.1"/>
</dbReference>
<evidence type="ECO:0000313" key="7">
    <source>
        <dbReference type="EMBL" id="SDF88230.1"/>
    </source>
</evidence>
<evidence type="ECO:0000256" key="1">
    <source>
        <dbReference type="ARBA" id="ARBA00023015"/>
    </source>
</evidence>
<dbReference type="SUPFAM" id="SSF48498">
    <property type="entry name" value="Tetracyclin repressor-like, C-terminal domain"/>
    <property type="match status" value="1"/>
</dbReference>
<dbReference type="SUPFAM" id="SSF46689">
    <property type="entry name" value="Homeodomain-like"/>
    <property type="match status" value="1"/>
</dbReference>
<dbReference type="PANTHER" id="PTHR30055">
    <property type="entry name" value="HTH-TYPE TRANSCRIPTIONAL REGULATOR RUTR"/>
    <property type="match status" value="1"/>
</dbReference>
<dbReference type="PANTHER" id="PTHR30055:SF240">
    <property type="entry name" value="HTH-TYPE TRANSCRIPTIONAL REGULATOR ACRR"/>
    <property type="match status" value="1"/>
</dbReference>
<dbReference type="InterPro" id="IPR036271">
    <property type="entry name" value="Tet_transcr_reg_TetR-rel_C_sf"/>
</dbReference>
<sequence length="208" mass="22998">MSAPGNTEIKSKRQGRPPIIPDARNRILDDAARLFAQDGYDGTSLGELAASVGVTKAAIYHYFPNKKEIYEAIIVRTLEGLRQHVSQATMQTSGPEEALAGFMTAHADFFEEHYDGFLTMLVGYGGMENVVMIAEAQKLRDDHEQALRQIIADGVAQGAFRPIDIDTTSRAILSMLNWMVRWFKPGKGRRAAAFAQDYCDLMLGGLRS</sequence>
<dbReference type="Pfam" id="PF17932">
    <property type="entry name" value="TetR_C_24"/>
    <property type="match status" value="1"/>
</dbReference>
<dbReference type="InterPro" id="IPR001647">
    <property type="entry name" value="HTH_TetR"/>
</dbReference>
<feature type="region of interest" description="Disordered" evidence="5">
    <location>
        <begin position="1"/>
        <end position="22"/>
    </location>
</feature>
<keyword evidence="3" id="KW-0804">Transcription</keyword>
<organism evidence="7 8">
    <name type="scientific">Bosea robiniae</name>
    <dbReference type="NCBI Taxonomy" id="1036780"/>
    <lineage>
        <taxon>Bacteria</taxon>
        <taxon>Pseudomonadati</taxon>
        <taxon>Pseudomonadota</taxon>
        <taxon>Alphaproteobacteria</taxon>
        <taxon>Hyphomicrobiales</taxon>
        <taxon>Boseaceae</taxon>
        <taxon>Bosea</taxon>
    </lineage>
</organism>
<dbReference type="Pfam" id="PF00440">
    <property type="entry name" value="TetR_N"/>
    <property type="match status" value="1"/>
</dbReference>